<dbReference type="AlphaFoldDB" id="A0AAW9K887"/>
<evidence type="ECO:0000313" key="6">
    <source>
        <dbReference type="EMBL" id="MDZ7543160.1"/>
    </source>
</evidence>
<keyword evidence="4" id="KW-0572">Peptidoglycan-anchor</keyword>
<sequence>NEEKDGLWAPGDTKTNSFIVYNNSSNDIKLEIITFENNINYEGNDDKNILVKNSSIKITDENGKVLYTGSLENLFNKYEMINDDVIILSGENKKLNMTININENLGNEAQDVYENLKFLINYSNLNRYTNKNGGTNKNLPKTGSEINSSLLLGIGSLLLVEGIF</sequence>
<comment type="caution">
    <text evidence="6">The sequence shown here is derived from an EMBL/GenBank/DDBJ whole genome shotgun (WGS) entry which is preliminary data.</text>
</comment>
<dbReference type="NCBIfam" id="TIGR01167">
    <property type="entry name" value="LPXTG_anchor"/>
    <property type="match status" value="1"/>
</dbReference>
<dbReference type="EMBL" id="WNUR01000885">
    <property type="protein sequence ID" value="MDZ7543160.1"/>
    <property type="molecule type" value="Genomic_DNA"/>
</dbReference>
<feature type="domain" description="Gram-positive cocci surface proteins LPxTG" evidence="5">
    <location>
        <begin position="139"/>
        <end position="164"/>
    </location>
</feature>
<feature type="non-terminal residue" evidence="6">
    <location>
        <position position="164"/>
    </location>
</feature>
<dbReference type="Proteomes" id="UP001288944">
    <property type="component" value="Unassembled WGS sequence"/>
</dbReference>
<evidence type="ECO:0000259" key="5">
    <source>
        <dbReference type="PROSITE" id="PS50847"/>
    </source>
</evidence>
<name>A0AAW9K887_CLOPF</name>
<accession>A0AAW9K887</accession>
<dbReference type="PROSITE" id="PS50847">
    <property type="entry name" value="GRAM_POS_ANCHORING"/>
    <property type="match status" value="1"/>
</dbReference>
<organism evidence="6 7">
    <name type="scientific">Clostridium perfringens</name>
    <dbReference type="NCBI Taxonomy" id="1502"/>
    <lineage>
        <taxon>Bacteria</taxon>
        <taxon>Bacillati</taxon>
        <taxon>Bacillota</taxon>
        <taxon>Clostridia</taxon>
        <taxon>Eubacteriales</taxon>
        <taxon>Clostridiaceae</taxon>
        <taxon>Clostridium</taxon>
    </lineage>
</organism>
<keyword evidence="1" id="KW-0134">Cell wall</keyword>
<gene>
    <name evidence="6" type="ORF">GNF83_18680</name>
</gene>
<evidence type="ECO:0000256" key="2">
    <source>
        <dbReference type="ARBA" id="ARBA00022525"/>
    </source>
</evidence>
<proteinExistence type="predicted"/>
<reference evidence="6" key="1">
    <citation type="submission" date="2019-11" db="EMBL/GenBank/DDBJ databases">
        <title>Characterization of Clostridium perfringens isolates from swine manure treated agricultural soils.</title>
        <authorList>
            <person name="Wushke S.T."/>
        </authorList>
    </citation>
    <scope>NUCLEOTIDE SEQUENCE</scope>
    <source>
        <strain evidence="6">X62</strain>
    </source>
</reference>
<evidence type="ECO:0000256" key="3">
    <source>
        <dbReference type="ARBA" id="ARBA00022729"/>
    </source>
</evidence>
<evidence type="ECO:0000256" key="4">
    <source>
        <dbReference type="ARBA" id="ARBA00023088"/>
    </source>
</evidence>
<keyword evidence="3" id="KW-0732">Signal</keyword>
<protein>
    <submittedName>
        <fullName evidence="6">LPXTG cell wall anchor domain-containing protein</fullName>
    </submittedName>
</protein>
<feature type="non-terminal residue" evidence="6">
    <location>
        <position position="1"/>
    </location>
</feature>
<evidence type="ECO:0000313" key="7">
    <source>
        <dbReference type="Proteomes" id="UP001288944"/>
    </source>
</evidence>
<evidence type="ECO:0000256" key="1">
    <source>
        <dbReference type="ARBA" id="ARBA00022512"/>
    </source>
</evidence>
<dbReference type="InterPro" id="IPR019931">
    <property type="entry name" value="LPXTG_anchor"/>
</dbReference>
<keyword evidence="2" id="KW-0964">Secreted</keyword>